<evidence type="ECO:0000313" key="4">
    <source>
        <dbReference type="Proteomes" id="UP000800094"/>
    </source>
</evidence>
<dbReference type="RefSeq" id="XP_033678777.1">
    <property type="nucleotide sequence ID" value="XM_033830027.1"/>
</dbReference>
<dbReference type="CDD" id="cd00067">
    <property type="entry name" value="GAL4"/>
    <property type="match status" value="1"/>
</dbReference>
<evidence type="ECO:0000256" key="1">
    <source>
        <dbReference type="ARBA" id="ARBA00023242"/>
    </source>
</evidence>
<keyword evidence="1" id="KW-0539">Nucleus</keyword>
<dbReference type="InterPro" id="IPR001138">
    <property type="entry name" value="Zn2Cys6_DnaBD"/>
</dbReference>
<dbReference type="SUPFAM" id="SSF57701">
    <property type="entry name" value="Zn2/Cys6 DNA-binding domain"/>
    <property type="match status" value="1"/>
</dbReference>
<dbReference type="EMBL" id="ML987204">
    <property type="protein sequence ID" value="KAF2243773.1"/>
    <property type="molecule type" value="Genomic_DNA"/>
</dbReference>
<dbReference type="PANTHER" id="PTHR38111">
    <property type="entry name" value="ZN(2)-C6 FUNGAL-TYPE DOMAIN-CONTAINING PROTEIN-RELATED"/>
    <property type="match status" value="1"/>
</dbReference>
<dbReference type="GO" id="GO:0000981">
    <property type="term" value="F:DNA-binding transcription factor activity, RNA polymerase II-specific"/>
    <property type="evidence" value="ECO:0007669"/>
    <property type="project" value="InterPro"/>
</dbReference>
<dbReference type="Proteomes" id="UP000800094">
    <property type="component" value="Unassembled WGS sequence"/>
</dbReference>
<keyword evidence="4" id="KW-1185">Reference proteome</keyword>
<dbReference type="PROSITE" id="PS50048">
    <property type="entry name" value="ZN2_CY6_FUNGAL_2"/>
    <property type="match status" value="1"/>
</dbReference>
<dbReference type="PANTHER" id="PTHR38111:SF11">
    <property type="entry name" value="TRANSCRIPTION FACTOR DOMAIN-CONTAINING PROTEIN-RELATED"/>
    <property type="match status" value="1"/>
</dbReference>
<dbReference type="InterPro" id="IPR053178">
    <property type="entry name" value="Osmoadaptation_assoc"/>
</dbReference>
<sequence length="478" mass="52925">MPPRTNACSICRKKRIKCDATLPQCLMCIRFGRQCPGPTSGPVFVDMTSYASKKKKAKRSRRELDLAPGCWSPKSSGIGLILPPELAFGKAMQISQRNTLNEAFFGNFLLYFTSTGEEKDLQNRMTWLHRLPALSTDGTNSALTLALRATASAYCGVETSNIALLQQACKLYGQALHMHSQLLRSKRDVTVHMVSTSVLLSLFEAMQATTADAYRAHINGAAKMIEVTGPGECLEGVLCQLFFHIRTQMTFVYLTTRSGDESNVCVRRILEGTLSYRKLPVFQKLTGSVSRLAECYVGLEEEEEGEGGKQMKIGLGSYVEMKSEVDALWLEYREMAEKKGEQLFWKSSAGTTEYRDAFTALCVAYFASARVLLSILAPRLAATYLDFIDYYGMILDAAAFLRTSTIGCAYMRMAAPLYLVALHGKTVGQRDIAVEIFEEWRLGSMGGISKLALERIYASKMLEQRTDDPPKGGMATVG</sequence>
<dbReference type="GO" id="GO:0008270">
    <property type="term" value="F:zinc ion binding"/>
    <property type="evidence" value="ECO:0007669"/>
    <property type="project" value="InterPro"/>
</dbReference>
<dbReference type="PROSITE" id="PS00463">
    <property type="entry name" value="ZN2_CY6_FUNGAL_1"/>
    <property type="match status" value="1"/>
</dbReference>
<dbReference type="GeneID" id="54583357"/>
<proteinExistence type="predicted"/>
<gene>
    <name evidence="3" type="ORF">BU26DRAFT_523361</name>
</gene>
<reference evidence="3" key="1">
    <citation type="journal article" date="2020" name="Stud. Mycol.">
        <title>101 Dothideomycetes genomes: a test case for predicting lifestyles and emergence of pathogens.</title>
        <authorList>
            <person name="Haridas S."/>
            <person name="Albert R."/>
            <person name="Binder M."/>
            <person name="Bloem J."/>
            <person name="Labutti K."/>
            <person name="Salamov A."/>
            <person name="Andreopoulos B."/>
            <person name="Baker S."/>
            <person name="Barry K."/>
            <person name="Bills G."/>
            <person name="Bluhm B."/>
            <person name="Cannon C."/>
            <person name="Castanera R."/>
            <person name="Culley D."/>
            <person name="Daum C."/>
            <person name="Ezra D."/>
            <person name="Gonzalez J."/>
            <person name="Henrissat B."/>
            <person name="Kuo A."/>
            <person name="Liang C."/>
            <person name="Lipzen A."/>
            <person name="Lutzoni F."/>
            <person name="Magnuson J."/>
            <person name="Mondo S."/>
            <person name="Nolan M."/>
            <person name="Ohm R."/>
            <person name="Pangilinan J."/>
            <person name="Park H.-J."/>
            <person name="Ramirez L."/>
            <person name="Alfaro M."/>
            <person name="Sun H."/>
            <person name="Tritt A."/>
            <person name="Yoshinaga Y."/>
            <person name="Zwiers L.-H."/>
            <person name="Turgeon B."/>
            <person name="Goodwin S."/>
            <person name="Spatafora J."/>
            <person name="Crous P."/>
            <person name="Grigoriev I."/>
        </authorList>
    </citation>
    <scope>NUCLEOTIDE SEQUENCE</scope>
    <source>
        <strain evidence="3">CBS 122368</strain>
    </source>
</reference>
<dbReference type="OrthoDB" id="3525185at2759"/>
<dbReference type="SMART" id="SM00066">
    <property type="entry name" value="GAL4"/>
    <property type="match status" value="1"/>
</dbReference>
<protein>
    <recommendedName>
        <fullName evidence="2">Zn(2)-C6 fungal-type domain-containing protein</fullName>
    </recommendedName>
</protein>
<dbReference type="Pfam" id="PF00172">
    <property type="entry name" value="Zn_clus"/>
    <property type="match status" value="1"/>
</dbReference>
<dbReference type="InterPro" id="IPR036864">
    <property type="entry name" value="Zn2-C6_fun-type_DNA-bd_sf"/>
</dbReference>
<evidence type="ECO:0000259" key="2">
    <source>
        <dbReference type="PROSITE" id="PS50048"/>
    </source>
</evidence>
<dbReference type="Gene3D" id="4.10.240.10">
    <property type="entry name" value="Zn(2)-C6 fungal-type DNA-binding domain"/>
    <property type="match status" value="1"/>
</dbReference>
<feature type="domain" description="Zn(2)-C6 fungal-type" evidence="2">
    <location>
        <begin position="7"/>
        <end position="35"/>
    </location>
</feature>
<organism evidence="3 4">
    <name type="scientific">Trematosphaeria pertusa</name>
    <dbReference type="NCBI Taxonomy" id="390896"/>
    <lineage>
        <taxon>Eukaryota</taxon>
        <taxon>Fungi</taxon>
        <taxon>Dikarya</taxon>
        <taxon>Ascomycota</taxon>
        <taxon>Pezizomycotina</taxon>
        <taxon>Dothideomycetes</taxon>
        <taxon>Pleosporomycetidae</taxon>
        <taxon>Pleosporales</taxon>
        <taxon>Massarineae</taxon>
        <taxon>Trematosphaeriaceae</taxon>
        <taxon>Trematosphaeria</taxon>
    </lineage>
</organism>
<dbReference type="AlphaFoldDB" id="A0A6A6I1M8"/>
<accession>A0A6A6I1M8</accession>
<evidence type="ECO:0000313" key="3">
    <source>
        <dbReference type="EMBL" id="KAF2243773.1"/>
    </source>
</evidence>
<name>A0A6A6I1M8_9PLEO</name>